<dbReference type="InterPro" id="IPR007655">
    <property type="entry name" value="Slam_C"/>
</dbReference>
<dbReference type="STRING" id="529704.SAMN02927913_2971"/>
<name>A0A1H6VS91_9GAMM</name>
<accession>A0A1H6VS91</accession>
<keyword evidence="1" id="KW-0732">Signal</keyword>
<evidence type="ECO:0000313" key="4">
    <source>
        <dbReference type="Proteomes" id="UP000199420"/>
    </source>
</evidence>
<feature type="signal peptide" evidence="1">
    <location>
        <begin position="1"/>
        <end position="24"/>
    </location>
</feature>
<dbReference type="EMBL" id="FNYC01000004">
    <property type="protein sequence ID" value="SEJ03072.1"/>
    <property type="molecule type" value="Genomic_DNA"/>
</dbReference>
<proteinExistence type="predicted"/>
<evidence type="ECO:0000313" key="3">
    <source>
        <dbReference type="EMBL" id="SEJ03072.1"/>
    </source>
</evidence>
<evidence type="ECO:0000256" key="1">
    <source>
        <dbReference type="SAM" id="SignalP"/>
    </source>
</evidence>
<dbReference type="AlphaFoldDB" id="A0A1H6VS91"/>
<feature type="chain" id="PRO_5011765852" description="Surface lipoprotein assembly modifier C-terminal domain-containing protein" evidence="1">
    <location>
        <begin position="25"/>
        <end position="435"/>
    </location>
</feature>
<organism evidence="3 4">
    <name type="scientific">Frateuria terrea</name>
    <dbReference type="NCBI Taxonomy" id="529704"/>
    <lineage>
        <taxon>Bacteria</taxon>
        <taxon>Pseudomonadati</taxon>
        <taxon>Pseudomonadota</taxon>
        <taxon>Gammaproteobacteria</taxon>
        <taxon>Lysobacterales</taxon>
        <taxon>Rhodanobacteraceae</taxon>
        <taxon>Frateuria</taxon>
    </lineage>
</organism>
<protein>
    <recommendedName>
        <fullName evidence="2">Surface lipoprotein assembly modifier C-terminal domain-containing protein</fullName>
    </recommendedName>
</protein>
<feature type="domain" description="Surface lipoprotein assembly modifier C-terminal" evidence="2">
    <location>
        <begin position="312"/>
        <end position="432"/>
    </location>
</feature>
<sequence length="435" mass="48525">MSSPTTFARAIALALGGVSFPAVAGQLDYMLYGGIEHSDNIALTTTDPISQNVLIPGASFAYLQQGQDLQANIVGNLAYRDYLGSRYTDQTQLQLASQANWTILPARLDLAVQDYAGVQPIDRLASTSPDNQQQTNVFTFGPTLHFRMGESTRGQAQLRYINSYAQKTKGFNSHRTQGSLGIIEDINPTDQLSANFEAQRVYLAQDAATPDYDRDELFGRYVSKLSHLNLDLALGWARLDFRRAGTPTASSPLARLALDYHATERTTLSLSAAREYSDAAQDLMLLQPTGILEGAGTGIDVGNTTVDSQVYMERRLRLTYAFRSERFDVSVAPLYRKLGYVNDPSQDQTTRGATIDLDYRLRPTLTLSVVAAGERLDYDRLARRDTTLNYGLDLVGRRTPHWGWRASLLRQRRHSDQPGQSYHENQIYFGVIYNR</sequence>
<keyword evidence="4" id="KW-1185">Reference proteome</keyword>
<dbReference type="Proteomes" id="UP000199420">
    <property type="component" value="Unassembled WGS sequence"/>
</dbReference>
<dbReference type="RefSeq" id="WP_175483744.1">
    <property type="nucleotide sequence ID" value="NZ_FNYC01000004.1"/>
</dbReference>
<gene>
    <name evidence="3" type="ORF">SAMN04487997_2259</name>
</gene>
<evidence type="ECO:0000259" key="2">
    <source>
        <dbReference type="Pfam" id="PF04575"/>
    </source>
</evidence>
<dbReference type="SUPFAM" id="SSF56935">
    <property type="entry name" value="Porins"/>
    <property type="match status" value="1"/>
</dbReference>
<dbReference type="Pfam" id="PF04575">
    <property type="entry name" value="SlipAM"/>
    <property type="match status" value="1"/>
</dbReference>
<reference evidence="3 4" key="1">
    <citation type="submission" date="2016-10" db="EMBL/GenBank/DDBJ databases">
        <authorList>
            <person name="de Groot N.N."/>
        </authorList>
    </citation>
    <scope>NUCLEOTIDE SEQUENCE [LARGE SCALE GENOMIC DNA]</scope>
    <source>
        <strain evidence="3 4">DSM 26515</strain>
    </source>
</reference>